<evidence type="ECO:0000313" key="2">
    <source>
        <dbReference type="Proteomes" id="UP001177140"/>
    </source>
</evidence>
<keyword evidence="2" id="KW-1185">Reference proteome</keyword>
<accession>A0AA42ATB9</accession>
<protein>
    <submittedName>
        <fullName evidence="1">Uncharacterized protein</fullName>
    </submittedName>
</protein>
<organism evidence="1 2">
    <name type="scientific">Papaver nudicaule</name>
    <name type="common">Iceland poppy</name>
    <dbReference type="NCBI Taxonomy" id="74823"/>
    <lineage>
        <taxon>Eukaryota</taxon>
        <taxon>Viridiplantae</taxon>
        <taxon>Streptophyta</taxon>
        <taxon>Embryophyta</taxon>
        <taxon>Tracheophyta</taxon>
        <taxon>Spermatophyta</taxon>
        <taxon>Magnoliopsida</taxon>
        <taxon>Ranunculales</taxon>
        <taxon>Papaveraceae</taxon>
        <taxon>Papaveroideae</taxon>
        <taxon>Papaver</taxon>
    </lineage>
</organism>
<reference evidence="1" key="1">
    <citation type="submission" date="2022-03" db="EMBL/GenBank/DDBJ databases">
        <title>A functionally conserved STORR gene fusion in Papaver species that diverged 16.8 million years ago.</title>
        <authorList>
            <person name="Catania T."/>
        </authorList>
    </citation>
    <scope>NUCLEOTIDE SEQUENCE</scope>
    <source>
        <strain evidence="1">S-191538</strain>
    </source>
</reference>
<dbReference type="AlphaFoldDB" id="A0AA42ATB9"/>
<dbReference type="EMBL" id="JAJJMA010203799">
    <property type="protein sequence ID" value="MCL7039676.1"/>
    <property type="molecule type" value="Genomic_DNA"/>
</dbReference>
<dbReference type="Proteomes" id="UP001177140">
    <property type="component" value="Unassembled WGS sequence"/>
</dbReference>
<proteinExistence type="predicted"/>
<sequence length="248" mass="28802">MLTAVCFVVYFLVILLNFVPRRHLLKIRKILLNRRKFNVNDITVPLRSSEDMNNFRALDIANCSIKRSHHSSKLLIQGEDLAPTRKKVQGLFMQEHYKSLSHLQLEISEACRNVLDITIADFKTTIVKVTIRENYDSCPVMQSHEWSSSRLEQSQEPFNKNALLLQMVLDQRHNLDSILLSQEKSKIRLLPNPDDPDNKLNLAIHRSYQKLLNTMLLSNREVRSQMRAVHKGLIGDRRGPIILEPLYP</sequence>
<comment type="caution">
    <text evidence="1">The sequence shown here is derived from an EMBL/GenBank/DDBJ whole genome shotgun (WGS) entry which is preliminary data.</text>
</comment>
<evidence type="ECO:0000313" key="1">
    <source>
        <dbReference type="EMBL" id="MCL7039676.1"/>
    </source>
</evidence>
<name>A0AA42ATB9_PAPNU</name>
<gene>
    <name evidence="1" type="ORF">MKW94_009898</name>
</gene>